<dbReference type="Pfam" id="PF20613">
    <property type="entry name" value="HipA_2"/>
    <property type="match status" value="1"/>
</dbReference>
<proteinExistence type="predicted"/>
<dbReference type="EMBL" id="FUZV01000001">
    <property type="protein sequence ID" value="SKC59480.1"/>
    <property type="molecule type" value="Genomic_DNA"/>
</dbReference>
<evidence type="ECO:0000313" key="4">
    <source>
        <dbReference type="Proteomes" id="UP000190341"/>
    </source>
</evidence>
<name>A0A1T5K794_9GAMM</name>
<reference evidence="3 4" key="1">
    <citation type="submission" date="2017-02" db="EMBL/GenBank/DDBJ databases">
        <authorList>
            <person name="Peterson S.W."/>
        </authorList>
    </citation>
    <scope>NUCLEOTIDE SEQUENCE [LARGE SCALE GENOMIC DNA]</scope>
    <source>
        <strain evidence="3 4">P15</strain>
    </source>
</reference>
<evidence type="ECO:0000256" key="1">
    <source>
        <dbReference type="SAM" id="MobiDB-lite"/>
    </source>
</evidence>
<protein>
    <recommendedName>
        <fullName evidence="2">HipA-like kinase domain-containing protein</fullName>
    </recommendedName>
</protein>
<evidence type="ECO:0000313" key="3">
    <source>
        <dbReference type="EMBL" id="SKC59480.1"/>
    </source>
</evidence>
<accession>A0A1T5K794</accession>
<feature type="region of interest" description="Disordered" evidence="1">
    <location>
        <begin position="1"/>
        <end position="30"/>
    </location>
</feature>
<dbReference type="InterPro" id="IPR046748">
    <property type="entry name" value="HipA_2"/>
</dbReference>
<sequence length="291" mass="31615">MGQNEVRIAPRQERPHPSLPPQAGEGAVSGYPVRMPLRTITATRYVTPLREGGSMPAVIEADDLGMYVLKFRGAGQGPRALVAELIAGEIARTLQLPVPEIVLVELDADLARTEGDPEIQDLIKASAGLNLALDYLPGAANFDALAEQPAAQLASEIVWFDAFISNVDRTVRNPNLLIWHRQLWLIDHGASLYFHHGWDGDTSGAGKAFPLVKDHVLLPLADDIAAADARLSARLSPQRLADIVAQVPDAWLQGGDAFGTPEQQRAAYTHYLQQRLALPHAFAQEAQRARA</sequence>
<evidence type="ECO:0000259" key="2">
    <source>
        <dbReference type="Pfam" id="PF20613"/>
    </source>
</evidence>
<keyword evidence="4" id="KW-1185">Reference proteome</keyword>
<gene>
    <name evidence="3" type="ORF">SAMN06296058_1428</name>
</gene>
<dbReference type="STRING" id="428993.SAMN06296058_1428"/>
<organism evidence="3 4">
    <name type="scientific">Pseudoxanthomonas indica</name>
    <dbReference type="NCBI Taxonomy" id="428993"/>
    <lineage>
        <taxon>Bacteria</taxon>
        <taxon>Pseudomonadati</taxon>
        <taxon>Pseudomonadota</taxon>
        <taxon>Gammaproteobacteria</taxon>
        <taxon>Lysobacterales</taxon>
        <taxon>Lysobacteraceae</taxon>
        <taxon>Pseudoxanthomonas</taxon>
    </lineage>
</organism>
<dbReference type="Proteomes" id="UP000190341">
    <property type="component" value="Unassembled WGS sequence"/>
</dbReference>
<dbReference type="AlphaFoldDB" id="A0A1T5K794"/>
<feature type="domain" description="HipA-like kinase" evidence="2">
    <location>
        <begin position="48"/>
        <end position="257"/>
    </location>
</feature>